<dbReference type="InterPro" id="IPR002173">
    <property type="entry name" value="Carboh/pur_kinase_PfkB_CS"/>
</dbReference>
<dbReference type="Gene3D" id="3.40.1190.20">
    <property type="match status" value="1"/>
</dbReference>
<dbReference type="AlphaFoldDB" id="A0A9X3XMR6"/>
<evidence type="ECO:0000313" key="6">
    <source>
        <dbReference type="Proteomes" id="UP001141183"/>
    </source>
</evidence>
<keyword evidence="6" id="KW-1185">Reference proteome</keyword>
<keyword evidence="3 5" id="KW-0418">Kinase</keyword>
<evidence type="ECO:0000259" key="4">
    <source>
        <dbReference type="Pfam" id="PF00294"/>
    </source>
</evidence>
<evidence type="ECO:0000313" key="5">
    <source>
        <dbReference type="EMBL" id="MDC4239807.1"/>
    </source>
</evidence>
<dbReference type="PANTHER" id="PTHR43085:SF54">
    <property type="entry name" value="PUTATIVE-RELATED"/>
    <property type="match status" value="1"/>
</dbReference>
<sequence>MSKIYCIGELLIDMVCIDGKGLKNGDKFEKKAGGAPANVACTISKMGKRASFIGQIGKDYFGEYLGEVLDEYSIDKSLCTYGGNTTIALVGIDESGERNFNFIRGCDGDYKYNNIISNYFTNEDILHFGSATAFLGGELKETYFKLLDLAIRSNMFISFDPNYRDSLISEELLQQFVENCIHFISKSDFVKMSEEEVLLITKESNIELAIKKIHSLGAKIVTVTLGSKGTILSYNNEISIVNSIKINQVDSTGAGDSFVGAMLSFISELKHRNYSYYELKKICKKANIVGAITCTKYGAMDSIPNLEEVNKLI</sequence>
<dbReference type="PROSITE" id="PS00583">
    <property type="entry name" value="PFKB_KINASES_1"/>
    <property type="match status" value="1"/>
</dbReference>
<organism evidence="5 6">
    <name type="scientific">Clostridium tertium</name>
    <dbReference type="NCBI Taxonomy" id="1559"/>
    <lineage>
        <taxon>Bacteria</taxon>
        <taxon>Bacillati</taxon>
        <taxon>Bacillota</taxon>
        <taxon>Clostridia</taxon>
        <taxon>Eubacteriales</taxon>
        <taxon>Clostridiaceae</taxon>
        <taxon>Clostridium</taxon>
    </lineage>
</organism>
<evidence type="ECO:0000256" key="2">
    <source>
        <dbReference type="ARBA" id="ARBA00022679"/>
    </source>
</evidence>
<dbReference type="GO" id="GO:0016301">
    <property type="term" value="F:kinase activity"/>
    <property type="evidence" value="ECO:0007669"/>
    <property type="project" value="UniProtKB-KW"/>
</dbReference>
<dbReference type="SUPFAM" id="SSF53613">
    <property type="entry name" value="Ribokinase-like"/>
    <property type="match status" value="1"/>
</dbReference>
<dbReference type="InterPro" id="IPR029056">
    <property type="entry name" value="Ribokinase-like"/>
</dbReference>
<keyword evidence="2" id="KW-0808">Transferase</keyword>
<dbReference type="Pfam" id="PF00294">
    <property type="entry name" value="PfkB"/>
    <property type="match status" value="1"/>
</dbReference>
<proteinExistence type="inferred from homology"/>
<comment type="similarity">
    <text evidence="1">Belongs to the carbohydrate kinase PfkB family.</text>
</comment>
<comment type="caution">
    <text evidence="5">The sequence shown here is derived from an EMBL/GenBank/DDBJ whole genome shotgun (WGS) entry which is preliminary data.</text>
</comment>
<dbReference type="Proteomes" id="UP001141183">
    <property type="component" value="Unassembled WGS sequence"/>
</dbReference>
<evidence type="ECO:0000256" key="1">
    <source>
        <dbReference type="ARBA" id="ARBA00010688"/>
    </source>
</evidence>
<name>A0A9X3XMR6_9CLOT</name>
<dbReference type="CDD" id="cd01167">
    <property type="entry name" value="bac_FRK"/>
    <property type="match status" value="1"/>
</dbReference>
<gene>
    <name evidence="5" type="ORF">NE398_06470</name>
</gene>
<dbReference type="EMBL" id="JAMRYU010000005">
    <property type="protein sequence ID" value="MDC4239807.1"/>
    <property type="molecule type" value="Genomic_DNA"/>
</dbReference>
<feature type="domain" description="Carbohydrate kinase PfkB" evidence="4">
    <location>
        <begin position="1"/>
        <end position="305"/>
    </location>
</feature>
<dbReference type="PROSITE" id="PS00584">
    <property type="entry name" value="PFKB_KINASES_2"/>
    <property type="match status" value="1"/>
</dbReference>
<dbReference type="InterPro" id="IPR050306">
    <property type="entry name" value="PfkB_Carbo_kinase"/>
</dbReference>
<protein>
    <submittedName>
        <fullName evidence="5">Carbohydrate kinase</fullName>
    </submittedName>
</protein>
<dbReference type="InterPro" id="IPR011611">
    <property type="entry name" value="PfkB_dom"/>
</dbReference>
<dbReference type="RefSeq" id="WP_099346167.1">
    <property type="nucleotide sequence ID" value="NZ_CAXSLY010000026.1"/>
</dbReference>
<evidence type="ECO:0000256" key="3">
    <source>
        <dbReference type="ARBA" id="ARBA00022777"/>
    </source>
</evidence>
<dbReference type="PANTHER" id="PTHR43085">
    <property type="entry name" value="HEXOKINASE FAMILY MEMBER"/>
    <property type="match status" value="1"/>
</dbReference>
<accession>A0A9X3XMR6</accession>
<reference evidence="5" key="1">
    <citation type="submission" date="2022-05" db="EMBL/GenBank/DDBJ databases">
        <title>Draft genome sequence of Clostridium tertium strain CP3 isolated from Peru.</title>
        <authorList>
            <person name="Hurtado R."/>
            <person name="Lima L."/>
            <person name="Sousa T."/>
            <person name="Jaiswal A.K."/>
            <person name="Tiwari S."/>
            <person name="Maturrano L."/>
            <person name="Brenig B."/>
            <person name="Azevedo V."/>
        </authorList>
    </citation>
    <scope>NUCLEOTIDE SEQUENCE</scope>
    <source>
        <strain evidence="5">CP3</strain>
    </source>
</reference>